<dbReference type="PANTHER" id="PTHR22930:SF269">
    <property type="entry name" value="NUCLEASE HARBI1-LIKE PROTEIN"/>
    <property type="match status" value="1"/>
</dbReference>
<dbReference type="GO" id="GO:0005634">
    <property type="term" value="C:nucleus"/>
    <property type="evidence" value="ECO:0007669"/>
    <property type="project" value="UniProtKB-SubCell"/>
</dbReference>
<organism evidence="10 11">
    <name type="scientific">Exocentrus adspersus</name>
    <dbReference type="NCBI Taxonomy" id="1586481"/>
    <lineage>
        <taxon>Eukaryota</taxon>
        <taxon>Metazoa</taxon>
        <taxon>Ecdysozoa</taxon>
        <taxon>Arthropoda</taxon>
        <taxon>Hexapoda</taxon>
        <taxon>Insecta</taxon>
        <taxon>Pterygota</taxon>
        <taxon>Neoptera</taxon>
        <taxon>Endopterygota</taxon>
        <taxon>Coleoptera</taxon>
        <taxon>Polyphaga</taxon>
        <taxon>Cucujiformia</taxon>
        <taxon>Chrysomeloidea</taxon>
        <taxon>Cerambycidae</taxon>
        <taxon>Lamiinae</taxon>
        <taxon>Acanthocinini</taxon>
        <taxon>Exocentrus</taxon>
    </lineage>
</organism>
<comment type="cofactor">
    <cofactor evidence="1">
        <name>a divalent metal cation</name>
        <dbReference type="ChEBI" id="CHEBI:60240"/>
    </cofactor>
</comment>
<dbReference type="Pfam" id="PF13359">
    <property type="entry name" value="DDE_Tnp_4"/>
    <property type="match status" value="1"/>
</dbReference>
<name>A0AAV8VKK9_9CUCU</name>
<comment type="caution">
    <text evidence="10">The sequence shown here is derived from an EMBL/GenBank/DDBJ whole genome shotgun (WGS) entry which is preliminary data.</text>
</comment>
<evidence type="ECO:0000259" key="8">
    <source>
        <dbReference type="Pfam" id="PF13359"/>
    </source>
</evidence>
<dbReference type="EMBL" id="JANEYG010000154">
    <property type="protein sequence ID" value="KAJ8911941.1"/>
    <property type="molecule type" value="Genomic_DNA"/>
</dbReference>
<accession>A0AAV8VKK9</accession>
<sequence>MKNNDPQQFFKYTRMSVATFNKLLNMITPLVQRRRNLPDSICPDERLALTLHYFSQGTSMQTIAWTYQMGHSTVHYIIRETANAIWDVLSPTYLKAPSTEIEWLKIAADFYTQWNFPNCLGALDGKHIAIQAPAKSGSLYFNYKRTFSIVLLACCDVDYNFTLIDIGAYGSESDAGICRNSIFGNMLEEKLLNVPTSRRFSNVVTNSNVVQPFVIVANEAFPLKS</sequence>
<dbReference type="InterPro" id="IPR027806">
    <property type="entry name" value="HARBI1_dom"/>
</dbReference>
<dbReference type="GO" id="GO:0016787">
    <property type="term" value="F:hydrolase activity"/>
    <property type="evidence" value="ECO:0007669"/>
    <property type="project" value="UniProtKB-KW"/>
</dbReference>
<evidence type="ECO:0000313" key="10">
    <source>
        <dbReference type="EMBL" id="KAJ8914351.1"/>
    </source>
</evidence>
<keyword evidence="11" id="KW-1185">Reference proteome</keyword>
<reference evidence="10 11" key="1">
    <citation type="journal article" date="2023" name="Insect Mol. Biol.">
        <title>Genome sequencing provides insights into the evolution of gene families encoding plant cell wall-degrading enzymes in longhorned beetles.</title>
        <authorList>
            <person name="Shin N.R."/>
            <person name="Okamura Y."/>
            <person name="Kirsch R."/>
            <person name="Pauchet Y."/>
        </authorList>
    </citation>
    <scope>NUCLEOTIDE SEQUENCE [LARGE SCALE GENOMIC DNA]</scope>
    <source>
        <strain evidence="10">EAD_L_NR</strain>
    </source>
</reference>
<evidence type="ECO:0000256" key="4">
    <source>
        <dbReference type="ARBA" id="ARBA00022722"/>
    </source>
</evidence>
<evidence type="ECO:0000313" key="9">
    <source>
        <dbReference type="EMBL" id="KAJ8911941.1"/>
    </source>
</evidence>
<dbReference type="InterPro" id="IPR045249">
    <property type="entry name" value="HARBI1-like"/>
</dbReference>
<comment type="similarity">
    <text evidence="3">Belongs to the HARBI1 family.</text>
</comment>
<evidence type="ECO:0000256" key="3">
    <source>
        <dbReference type="ARBA" id="ARBA00006958"/>
    </source>
</evidence>
<dbReference type="AlphaFoldDB" id="A0AAV8VKK9"/>
<dbReference type="PANTHER" id="PTHR22930">
    <property type="match status" value="1"/>
</dbReference>
<evidence type="ECO:0000313" key="11">
    <source>
        <dbReference type="Proteomes" id="UP001159042"/>
    </source>
</evidence>
<dbReference type="Proteomes" id="UP001159042">
    <property type="component" value="Unassembled WGS sequence"/>
</dbReference>
<evidence type="ECO:0000256" key="6">
    <source>
        <dbReference type="ARBA" id="ARBA00022801"/>
    </source>
</evidence>
<keyword evidence="4" id="KW-0540">Nuclease</keyword>
<keyword evidence="7" id="KW-0539">Nucleus</keyword>
<evidence type="ECO:0000256" key="2">
    <source>
        <dbReference type="ARBA" id="ARBA00004123"/>
    </source>
</evidence>
<keyword evidence="6" id="KW-0378">Hydrolase</keyword>
<evidence type="ECO:0000256" key="7">
    <source>
        <dbReference type="ARBA" id="ARBA00023242"/>
    </source>
</evidence>
<keyword evidence="5" id="KW-0479">Metal-binding</keyword>
<comment type="subcellular location">
    <subcellularLocation>
        <location evidence="2">Nucleus</location>
    </subcellularLocation>
</comment>
<evidence type="ECO:0000256" key="5">
    <source>
        <dbReference type="ARBA" id="ARBA00022723"/>
    </source>
</evidence>
<dbReference type="EMBL" id="JANEYG010000074">
    <property type="protein sequence ID" value="KAJ8914351.1"/>
    <property type="molecule type" value="Genomic_DNA"/>
</dbReference>
<dbReference type="GO" id="GO:0046872">
    <property type="term" value="F:metal ion binding"/>
    <property type="evidence" value="ECO:0007669"/>
    <property type="project" value="UniProtKB-KW"/>
</dbReference>
<proteinExistence type="inferred from homology"/>
<dbReference type="GO" id="GO:0004518">
    <property type="term" value="F:nuclease activity"/>
    <property type="evidence" value="ECO:0007669"/>
    <property type="project" value="UniProtKB-KW"/>
</dbReference>
<protein>
    <recommendedName>
        <fullName evidence="8">DDE Tnp4 domain-containing protein</fullName>
    </recommendedName>
</protein>
<evidence type="ECO:0000256" key="1">
    <source>
        <dbReference type="ARBA" id="ARBA00001968"/>
    </source>
</evidence>
<gene>
    <name evidence="10" type="ORF">NQ315_011339</name>
    <name evidence="9" type="ORF">NQ315_016284</name>
</gene>
<feature type="domain" description="DDE Tnp4" evidence="8">
    <location>
        <begin position="123"/>
        <end position="224"/>
    </location>
</feature>